<keyword evidence="7" id="KW-1185">Reference proteome</keyword>
<dbReference type="InterPro" id="IPR002938">
    <property type="entry name" value="FAD-bd"/>
</dbReference>
<sequence length="365" mass="39277">MKILIVGAGLSGPLLAHGLRRAGIDVVLYEREAAPDERSQGYRIHLEPEGDLALRACLPDDRYERVVATSGKLGSGVTVLDPQLRVVHRVVVPPRVEGADGQHLTVDRLTLRRNLLADLDVRFGAPFERYELLDNGRVRACFANGETAEADLLVAADGTHSRIRTQLLPEAEVVETGQSLIFGKTVLTPQARELAPAAALDGFSAVAGDDGRFMPLAAHEYRTPCGDEDYLMWVVGSPSTMLPVELSTLDKVALQKVAAELIADWPAELGALVRLTDPATVHATTVRSAKPLSHWETVPVTLIGDAIHTMVPAGIGAAVALRDAALLSRRITERNGSLLPAVHDYETEMLDYGFAAVERSSQGAL</sequence>
<dbReference type="AlphaFoldDB" id="A0A9W6VJN2"/>
<keyword evidence="4 6" id="KW-0503">Monooxygenase</keyword>
<evidence type="ECO:0000313" key="7">
    <source>
        <dbReference type="Proteomes" id="UP001165136"/>
    </source>
</evidence>
<protein>
    <submittedName>
        <fullName evidence="6">Monooxygenase</fullName>
    </submittedName>
</protein>
<evidence type="ECO:0000313" key="6">
    <source>
        <dbReference type="EMBL" id="GLY70880.1"/>
    </source>
</evidence>
<gene>
    <name evidence="6" type="ORF">Atai01_74990</name>
</gene>
<dbReference type="GO" id="GO:0004497">
    <property type="term" value="F:monooxygenase activity"/>
    <property type="evidence" value="ECO:0007669"/>
    <property type="project" value="UniProtKB-KW"/>
</dbReference>
<proteinExistence type="predicted"/>
<organism evidence="6 7">
    <name type="scientific">Amycolatopsis taiwanensis</name>
    <dbReference type="NCBI Taxonomy" id="342230"/>
    <lineage>
        <taxon>Bacteria</taxon>
        <taxon>Bacillati</taxon>
        <taxon>Actinomycetota</taxon>
        <taxon>Actinomycetes</taxon>
        <taxon>Pseudonocardiales</taxon>
        <taxon>Pseudonocardiaceae</taxon>
        <taxon>Amycolatopsis</taxon>
    </lineage>
</organism>
<keyword evidence="1" id="KW-0285">Flavoprotein</keyword>
<evidence type="ECO:0000256" key="2">
    <source>
        <dbReference type="ARBA" id="ARBA00022827"/>
    </source>
</evidence>
<dbReference type="Gene3D" id="3.50.50.60">
    <property type="entry name" value="FAD/NAD(P)-binding domain"/>
    <property type="match status" value="1"/>
</dbReference>
<dbReference type="PANTHER" id="PTHR47178:SF5">
    <property type="entry name" value="FAD-BINDING DOMAIN-CONTAINING PROTEIN"/>
    <property type="match status" value="1"/>
</dbReference>
<reference evidence="6" key="1">
    <citation type="submission" date="2023-03" db="EMBL/GenBank/DDBJ databases">
        <title>Amycolatopsis taiwanensis NBRC 103393.</title>
        <authorList>
            <person name="Ichikawa N."/>
            <person name="Sato H."/>
            <person name="Tonouchi N."/>
        </authorList>
    </citation>
    <scope>NUCLEOTIDE SEQUENCE</scope>
    <source>
        <strain evidence="6">NBRC 103393</strain>
    </source>
</reference>
<dbReference type="SUPFAM" id="SSF51905">
    <property type="entry name" value="FAD/NAD(P)-binding domain"/>
    <property type="match status" value="1"/>
</dbReference>
<accession>A0A9W6VJN2</accession>
<evidence type="ECO:0000256" key="4">
    <source>
        <dbReference type="ARBA" id="ARBA00023033"/>
    </source>
</evidence>
<dbReference type="GO" id="GO:0071949">
    <property type="term" value="F:FAD binding"/>
    <property type="evidence" value="ECO:0007669"/>
    <property type="project" value="InterPro"/>
</dbReference>
<feature type="domain" description="FAD-binding" evidence="5">
    <location>
        <begin position="2"/>
        <end position="333"/>
    </location>
</feature>
<name>A0A9W6VJN2_9PSEU</name>
<dbReference type="EMBL" id="BSTI01000028">
    <property type="protein sequence ID" value="GLY70880.1"/>
    <property type="molecule type" value="Genomic_DNA"/>
</dbReference>
<dbReference type="Pfam" id="PF01494">
    <property type="entry name" value="FAD_binding_3"/>
    <property type="match status" value="1"/>
</dbReference>
<dbReference type="RefSeq" id="WP_285490264.1">
    <property type="nucleotide sequence ID" value="NZ_BSTI01000028.1"/>
</dbReference>
<evidence type="ECO:0000256" key="1">
    <source>
        <dbReference type="ARBA" id="ARBA00022630"/>
    </source>
</evidence>
<keyword evidence="3" id="KW-0560">Oxidoreductase</keyword>
<keyword evidence="2" id="KW-0274">FAD</keyword>
<dbReference type="Proteomes" id="UP001165136">
    <property type="component" value="Unassembled WGS sequence"/>
</dbReference>
<comment type="caution">
    <text evidence="6">The sequence shown here is derived from an EMBL/GenBank/DDBJ whole genome shotgun (WGS) entry which is preliminary data.</text>
</comment>
<dbReference type="PANTHER" id="PTHR47178">
    <property type="entry name" value="MONOOXYGENASE, FAD-BINDING"/>
    <property type="match status" value="1"/>
</dbReference>
<dbReference type="InterPro" id="IPR036188">
    <property type="entry name" value="FAD/NAD-bd_sf"/>
</dbReference>
<evidence type="ECO:0000256" key="3">
    <source>
        <dbReference type="ARBA" id="ARBA00023002"/>
    </source>
</evidence>
<dbReference type="PRINTS" id="PR00420">
    <property type="entry name" value="RNGMNOXGNASE"/>
</dbReference>
<evidence type="ECO:0000259" key="5">
    <source>
        <dbReference type="Pfam" id="PF01494"/>
    </source>
</evidence>